<dbReference type="HOGENOM" id="CLU_811494_0_0_1"/>
<dbReference type="OrthoDB" id="5395789at2759"/>
<feature type="compositionally biased region" description="Acidic residues" evidence="1">
    <location>
        <begin position="280"/>
        <end position="316"/>
    </location>
</feature>
<reference evidence="3" key="1">
    <citation type="journal article" date="2014" name="Proc. Natl. Acad. Sci. U.S.A.">
        <title>Extensive sampling of basidiomycete genomes demonstrates inadequacy of the white-rot/brown-rot paradigm for wood decay fungi.</title>
        <authorList>
            <person name="Riley R."/>
            <person name="Salamov A.A."/>
            <person name="Brown D.W."/>
            <person name="Nagy L.G."/>
            <person name="Floudas D."/>
            <person name="Held B.W."/>
            <person name="Levasseur A."/>
            <person name="Lombard V."/>
            <person name="Morin E."/>
            <person name="Otillar R."/>
            <person name="Lindquist E.A."/>
            <person name="Sun H."/>
            <person name="LaButti K.M."/>
            <person name="Schmutz J."/>
            <person name="Jabbour D."/>
            <person name="Luo H."/>
            <person name="Baker S.E."/>
            <person name="Pisabarro A.G."/>
            <person name="Walton J.D."/>
            <person name="Blanchette R.A."/>
            <person name="Henrissat B."/>
            <person name="Martin F."/>
            <person name="Cullen D."/>
            <person name="Hibbett D.S."/>
            <person name="Grigoriev I.V."/>
        </authorList>
    </citation>
    <scope>NUCLEOTIDE SEQUENCE [LARGE SCALE GENOMIC DNA]</scope>
    <source>
        <strain evidence="3">MUCL 33604</strain>
    </source>
</reference>
<evidence type="ECO:0000256" key="1">
    <source>
        <dbReference type="SAM" id="MobiDB-lite"/>
    </source>
</evidence>
<accession>A0A067P407</accession>
<evidence type="ECO:0000313" key="2">
    <source>
        <dbReference type="EMBL" id="KDQ49648.1"/>
    </source>
</evidence>
<protein>
    <submittedName>
        <fullName evidence="2">Uncharacterized protein</fullName>
    </submittedName>
</protein>
<name>A0A067P407_9AGAM</name>
<feature type="compositionally biased region" description="Acidic residues" evidence="1">
    <location>
        <begin position="227"/>
        <end position="250"/>
    </location>
</feature>
<gene>
    <name evidence="2" type="ORF">JAAARDRAFT_42670</name>
</gene>
<proteinExistence type="predicted"/>
<evidence type="ECO:0000313" key="3">
    <source>
        <dbReference type="Proteomes" id="UP000027265"/>
    </source>
</evidence>
<organism evidence="2 3">
    <name type="scientific">Jaapia argillacea MUCL 33604</name>
    <dbReference type="NCBI Taxonomy" id="933084"/>
    <lineage>
        <taxon>Eukaryota</taxon>
        <taxon>Fungi</taxon>
        <taxon>Dikarya</taxon>
        <taxon>Basidiomycota</taxon>
        <taxon>Agaricomycotina</taxon>
        <taxon>Agaricomycetes</taxon>
        <taxon>Agaricomycetidae</taxon>
        <taxon>Jaapiales</taxon>
        <taxon>Jaapiaceae</taxon>
        <taxon>Jaapia</taxon>
    </lineage>
</organism>
<dbReference type="AlphaFoldDB" id="A0A067P407"/>
<feature type="region of interest" description="Disordered" evidence="1">
    <location>
        <begin position="223"/>
        <end position="342"/>
    </location>
</feature>
<keyword evidence="3" id="KW-1185">Reference proteome</keyword>
<dbReference type="InParanoid" id="A0A067P407"/>
<dbReference type="STRING" id="933084.A0A067P407"/>
<dbReference type="Proteomes" id="UP000027265">
    <property type="component" value="Unassembled WGS sequence"/>
</dbReference>
<sequence length="342" mass="39305">MVKTTPLRFGDECPELPASRPLGFPHIISDQHFDEETDKKNLRAVDAAATLLFRWKREACDAFLNLDRAKFEYSLKREGYFTMIIARNGQQIIMGFIDSDSDWQIQLIYYFSVTGEFLPKFGSSSGMTNTQPNIIEEFGCEFAKDIMYGQAWTPSMAQYSTHNVSWTKLPGEEGYGDQYKPAEDFYGMPKGWRNMTDEQVQAKKKEKADEDEARFLEEMKKWKETEAEGGEEMDDEDDEDVEDEEEEEDDSRNTYDQFVESVREQFEAAGLNMAVFKDQGEDEDDEDDEDYVPPSDEEEDDEEWEDEDDEADDEDNQEKTIHSPIEAPVASSSTAAEGKTVA</sequence>
<dbReference type="EMBL" id="KL197777">
    <property type="protein sequence ID" value="KDQ49648.1"/>
    <property type="molecule type" value="Genomic_DNA"/>
</dbReference>